<evidence type="ECO:0000313" key="4">
    <source>
        <dbReference type="EMBL" id="GFZ94067.1"/>
    </source>
</evidence>
<comment type="caution">
    <text evidence="4">The sequence shown here is derived from an EMBL/GenBank/DDBJ whole genome shotgun (WGS) entry which is preliminary data.</text>
</comment>
<feature type="compositionally biased region" description="Low complexity" evidence="1">
    <location>
        <begin position="832"/>
        <end position="850"/>
    </location>
</feature>
<proteinExistence type="predicted"/>
<keyword evidence="2" id="KW-0472">Membrane</keyword>
<dbReference type="PANTHER" id="PTHR30441">
    <property type="entry name" value="DUF748 DOMAIN-CONTAINING PROTEIN"/>
    <property type="match status" value="1"/>
</dbReference>
<keyword evidence="2" id="KW-0812">Transmembrane</keyword>
<dbReference type="GO" id="GO:0090313">
    <property type="term" value="P:regulation of protein targeting to membrane"/>
    <property type="evidence" value="ECO:0007669"/>
    <property type="project" value="TreeGrafter"/>
</dbReference>
<organism evidence="4 5">
    <name type="scientific">Aquaticitalea lipolytica</name>
    <dbReference type="NCBI Taxonomy" id="1247562"/>
    <lineage>
        <taxon>Bacteria</taxon>
        <taxon>Pseudomonadati</taxon>
        <taxon>Bacteroidota</taxon>
        <taxon>Flavobacteriia</taxon>
        <taxon>Flavobacteriales</taxon>
        <taxon>Flavobacteriaceae</taxon>
        <taxon>Aquaticitalea</taxon>
    </lineage>
</organism>
<evidence type="ECO:0000259" key="3">
    <source>
        <dbReference type="Pfam" id="PF05170"/>
    </source>
</evidence>
<feature type="compositionally biased region" description="Basic and acidic residues" evidence="1">
    <location>
        <begin position="851"/>
        <end position="871"/>
    </location>
</feature>
<reference evidence="4 5" key="1">
    <citation type="journal article" date="2014" name="Int. J. Syst. Evol. Microbiol.">
        <title>Complete genome sequence of Corynebacterium casei LMG S-19264T (=DSM 44701T), isolated from a smear-ripened cheese.</title>
        <authorList>
            <consortium name="US DOE Joint Genome Institute (JGI-PGF)"/>
            <person name="Walter F."/>
            <person name="Albersmeier A."/>
            <person name="Kalinowski J."/>
            <person name="Ruckert C."/>
        </authorList>
    </citation>
    <scope>NUCLEOTIDE SEQUENCE [LARGE SCALE GENOMIC DNA]</scope>
    <source>
        <strain evidence="4 5">CGMCC 1.15295</strain>
    </source>
</reference>
<dbReference type="GO" id="GO:0005886">
    <property type="term" value="C:plasma membrane"/>
    <property type="evidence" value="ECO:0007669"/>
    <property type="project" value="TreeGrafter"/>
</dbReference>
<gene>
    <name evidence="4" type="ORF">GCM10011531_27460</name>
</gene>
<dbReference type="PANTHER" id="PTHR30441:SF8">
    <property type="entry name" value="DUF748 DOMAIN-CONTAINING PROTEIN"/>
    <property type="match status" value="1"/>
</dbReference>
<dbReference type="AlphaFoldDB" id="A0A8J2XI50"/>
<dbReference type="EMBL" id="BMIC01000010">
    <property type="protein sequence ID" value="GFZ94067.1"/>
    <property type="molecule type" value="Genomic_DNA"/>
</dbReference>
<dbReference type="InterPro" id="IPR052894">
    <property type="entry name" value="AsmA-related"/>
</dbReference>
<name>A0A8J2XI50_9FLAO</name>
<sequence>MNTTKKRKFTLKKFLKITGISLLIIVLLLIAVPFVFQSQIKGMVKTFINENLNAKVEFSDVSLSLLKSFPQAYVEVSDLVITNYEPFKDETLATAKSLSFSMSVKELFKSADEGAIVVNTITLNEALLTLKTNSVGIVNYDIVKERPNASESSSFAFDIDQYSINKSALTYIDEESKMIVHISELNHTGTAKITSDISELDTKSEANVSFTMDSTKYLNNNHVTLDALIDMDLDNSKYTFKDNKALINQLPIEFKGYVQLLENGQDIDISFENPGSSFKDFLAVIPEAYSKNIENVNTTGDFKVSGIIKGLYSDETIPTLDISIKSDNASFKYPDLPKRVENIIIDTEIKNETGKVEDTYVAINTLNFKIDNDVFKSSATLKNITGNMLVNADIDGVLNLANITKAYPVELKNQLSGILKAKINTAFDMKAIETNAFERIKSSGSMNVTDFIFSSEDIINPIHISKADMTFNPATVSLNTFSAKTGKSDLNANGTIQNLLGFLLSDQTLKGNFNVNSNTFALSDFMVPKDKTAAENKTTSSSESLKIPAFLDCTINANVGTVLYDNLDLKDVKGTLIIKDQQATLKDLTSKLFEGALAVSGNVTTKTDTPSFNLSLSADSFDIAKSFNGLDMFQSIAPIAKALQGKLNTKINLSGVLDKEFSPVLNTISGNAFAELLTTKIEPKEGEVLNKLQGALNFVEFNKLDLKDLKAHLEFNNGKVTVKPFNLAYKDIGITVSGSHSFDKSLTYDAVFNVPAKYLGSEVNRLIGKINDNEVNKITIPVTANISGSYTSPKVSTDLTSGVTNLTKQLIEIEKQKLIGQGKDKIKDLLSGLTGGNNTNTSGGTTSTDTTKVKNDSIKTTPGKDKVKEGVKNVLGGILSGKKKKKDSVN</sequence>
<protein>
    <recommendedName>
        <fullName evidence="3">AsmA domain-containing protein</fullName>
    </recommendedName>
</protein>
<keyword evidence="2" id="KW-1133">Transmembrane helix</keyword>
<feature type="region of interest" description="Disordered" evidence="1">
    <location>
        <begin position="832"/>
        <end position="871"/>
    </location>
</feature>
<evidence type="ECO:0000256" key="2">
    <source>
        <dbReference type="SAM" id="Phobius"/>
    </source>
</evidence>
<feature type="transmembrane region" description="Helical" evidence="2">
    <location>
        <begin position="14"/>
        <end position="36"/>
    </location>
</feature>
<dbReference type="Pfam" id="PF05170">
    <property type="entry name" value="AsmA"/>
    <property type="match status" value="1"/>
</dbReference>
<dbReference type="RefSeq" id="WP_188606981.1">
    <property type="nucleotide sequence ID" value="NZ_BMIC01000010.1"/>
</dbReference>
<keyword evidence="5" id="KW-1185">Reference proteome</keyword>
<dbReference type="InterPro" id="IPR007844">
    <property type="entry name" value="AsmA"/>
</dbReference>
<evidence type="ECO:0000313" key="5">
    <source>
        <dbReference type="Proteomes" id="UP000598120"/>
    </source>
</evidence>
<evidence type="ECO:0000256" key="1">
    <source>
        <dbReference type="SAM" id="MobiDB-lite"/>
    </source>
</evidence>
<accession>A0A8J2XI50</accession>
<dbReference type="Proteomes" id="UP000598120">
    <property type="component" value="Unassembled WGS sequence"/>
</dbReference>
<feature type="domain" description="AsmA" evidence="3">
    <location>
        <begin position="12"/>
        <end position="224"/>
    </location>
</feature>